<organism evidence="2 3">
    <name type="scientific">Streptomyces genisteinicus</name>
    <dbReference type="NCBI Taxonomy" id="2768068"/>
    <lineage>
        <taxon>Bacteria</taxon>
        <taxon>Bacillati</taxon>
        <taxon>Actinomycetota</taxon>
        <taxon>Actinomycetes</taxon>
        <taxon>Kitasatosporales</taxon>
        <taxon>Streptomycetaceae</taxon>
        <taxon>Streptomyces</taxon>
    </lineage>
</organism>
<dbReference type="Pfam" id="PF02754">
    <property type="entry name" value="CCG"/>
    <property type="match status" value="2"/>
</dbReference>
<gene>
    <name evidence="2" type="ORF">IAG43_17435</name>
</gene>
<dbReference type="PANTHER" id="PTHR30296:SF0">
    <property type="entry name" value="LACTATE UTILIZATION PROTEIN A"/>
    <property type="match status" value="1"/>
</dbReference>
<dbReference type="AlphaFoldDB" id="A0A7H0HVF2"/>
<evidence type="ECO:0000259" key="1">
    <source>
        <dbReference type="Pfam" id="PF02754"/>
    </source>
</evidence>
<dbReference type="EMBL" id="CP060825">
    <property type="protein sequence ID" value="QNP64518.1"/>
    <property type="molecule type" value="Genomic_DNA"/>
</dbReference>
<dbReference type="GO" id="GO:0016491">
    <property type="term" value="F:oxidoreductase activity"/>
    <property type="evidence" value="ECO:0007669"/>
    <property type="project" value="UniProtKB-ARBA"/>
</dbReference>
<dbReference type="Proteomes" id="UP000516230">
    <property type="component" value="Chromosome"/>
</dbReference>
<accession>A0A7H0HVF2</accession>
<protein>
    <submittedName>
        <fullName evidence="2">(Fe-S)-binding protein</fullName>
    </submittedName>
</protein>
<keyword evidence="3" id="KW-1185">Reference proteome</keyword>
<dbReference type="PANTHER" id="PTHR30296">
    <property type="entry name" value="UNCHARACTERIZED PROTEIN YKGE"/>
    <property type="match status" value="1"/>
</dbReference>
<sequence length="255" mass="27210">MRIGLFATCLGDTLFPDAVRATALLLARLGHEVVFPPEQTCCGQMHVNTGYQREPVPLVRNFAETFRDASLDAVVMPSGSCAGSVRHQHGIVAERYGDAALRSAVAEVGAKTYELSELLVDVLGVTDVGAYFPHRVTYHPTCHSLRMLRVGDKPLRLLRAVEGIDLVELEQADSCCGFGGTFALKNAGTSAAMLEDKMRHVRATGADVCTAGDSSCLMHIGGGLSRIKAGTRTLHLAQILAATRTAPHALTEAAR</sequence>
<feature type="domain" description="Cysteine-rich" evidence="1">
    <location>
        <begin position="136"/>
        <end position="220"/>
    </location>
</feature>
<dbReference type="InterPro" id="IPR004017">
    <property type="entry name" value="Cys_rich_dom"/>
</dbReference>
<proteinExistence type="predicted"/>
<name>A0A7H0HVF2_9ACTN</name>
<dbReference type="RefSeq" id="WP_187741651.1">
    <property type="nucleotide sequence ID" value="NZ_CP060825.1"/>
</dbReference>
<feature type="domain" description="Cysteine-rich" evidence="1">
    <location>
        <begin position="4"/>
        <end position="85"/>
    </location>
</feature>
<dbReference type="KEGG" id="sgj:IAG43_17435"/>
<reference evidence="2 3" key="1">
    <citation type="submission" date="2020-08" db="EMBL/GenBank/DDBJ databases">
        <title>A novel species.</title>
        <authorList>
            <person name="Gao J."/>
        </authorList>
    </citation>
    <scope>NUCLEOTIDE SEQUENCE [LARGE SCALE GENOMIC DNA]</scope>
    <source>
        <strain evidence="2 3">CRPJ-33</strain>
    </source>
</reference>
<dbReference type="GO" id="GO:0005829">
    <property type="term" value="C:cytosol"/>
    <property type="evidence" value="ECO:0007669"/>
    <property type="project" value="TreeGrafter"/>
</dbReference>
<evidence type="ECO:0000313" key="2">
    <source>
        <dbReference type="EMBL" id="QNP64518.1"/>
    </source>
</evidence>
<evidence type="ECO:0000313" key="3">
    <source>
        <dbReference type="Proteomes" id="UP000516230"/>
    </source>
</evidence>